<name>A0A9J5ZC13_SOLCO</name>
<protein>
    <recommendedName>
        <fullName evidence="3">DUF4283 domain-containing protein</fullName>
    </recommendedName>
</protein>
<evidence type="ECO:0000313" key="2">
    <source>
        <dbReference type="Proteomes" id="UP000824120"/>
    </source>
</evidence>
<dbReference type="PANTHER" id="PTHR31286:SF179">
    <property type="entry name" value="RNASE H TYPE-1 DOMAIN-CONTAINING PROTEIN"/>
    <property type="match status" value="1"/>
</dbReference>
<accession>A0A9J5ZC13</accession>
<comment type="caution">
    <text evidence="1">The sequence shown here is derived from an EMBL/GenBank/DDBJ whole genome shotgun (WGS) entry which is preliminary data.</text>
</comment>
<gene>
    <name evidence="1" type="ORF">H5410_020752</name>
</gene>
<dbReference type="PANTHER" id="PTHR31286">
    <property type="entry name" value="GLYCINE-RICH CELL WALL STRUCTURAL PROTEIN 1.8-LIKE"/>
    <property type="match status" value="1"/>
</dbReference>
<organism evidence="1 2">
    <name type="scientific">Solanum commersonii</name>
    <name type="common">Commerson's wild potato</name>
    <name type="synonym">Commerson's nightshade</name>
    <dbReference type="NCBI Taxonomy" id="4109"/>
    <lineage>
        <taxon>Eukaryota</taxon>
        <taxon>Viridiplantae</taxon>
        <taxon>Streptophyta</taxon>
        <taxon>Embryophyta</taxon>
        <taxon>Tracheophyta</taxon>
        <taxon>Spermatophyta</taxon>
        <taxon>Magnoliopsida</taxon>
        <taxon>eudicotyledons</taxon>
        <taxon>Gunneridae</taxon>
        <taxon>Pentapetalae</taxon>
        <taxon>asterids</taxon>
        <taxon>lamiids</taxon>
        <taxon>Solanales</taxon>
        <taxon>Solanaceae</taxon>
        <taxon>Solanoideae</taxon>
        <taxon>Solaneae</taxon>
        <taxon>Solanum</taxon>
    </lineage>
</organism>
<proteinExistence type="predicted"/>
<dbReference type="AlphaFoldDB" id="A0A9J5ZC13"/>
<keyword evidence="2" id="KW-1185">Reference proteome</keyword>
<sequence length="178" mass="19924">MAIPAVGQPPPVEVRPALAPIQTPVVTYAQTVNSSAIVQQHMQLKPIAYLHGEPKIVWEEEEVEQMIVKKNLQYDVVGKFSYGWPDIQDLRNLIPKQYELTGGIHCLTLKKNKEAIFSLVAAVGKPLQVDMATINKTRPSCARVKVEVDLLGEFLKRINVGVRKKSGEIMEKWIANEV</sequence>
<dbReference type="Proteomes" id="UP000824120">
    <property type="component" value="Chromosome 4"/>
</dbReference>
<evidence type="ECO:0008006" key="3">
    <source>
        <dbReference type="Google" id="ProtNLM"/>
    </source>
</evidence>
<reference evidence="1 2" key="1">
    <citation type="submission" date="2020-09" db="EMBL/GenBank/DDBJ databases">
        <title>De no assembly of potato wild relative species, Solanum commersonii.</title>
        <authorList>
            <person name="Cho K."/>
        </authorList>
    </citation>
    <scope>NUCLEOTIDE SEQUENCE [LARGE SCALE GENOMIC DNA]</scope>
    <source>
        <strain evidence="1">LZ3.2</strain>
        <tissue evidence="1">Leaf</tissue>
    </source>
</reference>
<dbReference type="EMBL" id="JACXVP010000004">
    <property type="protein sequence ID" value="KAG5609471.1"/>
    <property type="molecule type" value="Genomic_DNA"/>
</dbReference>
<dbReference type="InterPro" id="IPR040256">
    <property type="entry name" value="At4g02000-like"/>
</dbReference>
<evidence type="ECO:0000313" key="1">
    <source>
        <dbReference type="EMBL" id="KAG5609471.1"/>
    </source>
</evidence>